<keyword evidence="5" id="KW-1185">Reference proteome</keyword>
<feature type="domain" description="Nucleotidyl transferase" evidence="3">
    <location>
        <begin position="8"/>
        <end position="166"/>
    </location>
</feature>
<dbReference type="Gene3D" id="3.90.550.10">
    <property type="entry name" value="Spore Coat Polysaccharide Biosynthesis Protein SpsA, Chain A"/>
    <property type="match status" value="1"/>
</dbReference>
<dbReference type="InterPro" id="IPR005835">
    <property type="entry name" value="NTP_transferase_dom"/>
</dbReference>
<dbReference type="Proteomes" id="UP000004892">
    <property type="component" value="Unassembled WGS sequence"/>
</dbReference>
<dbReference type="InterPro" id="IPR050065">
    <property type="entry name" value="GlmU-like"/>
</dbReference>
<dbReference type="STRING" id="742817.HMPREF9449_02633"/>
<dbReference type="AlphaFoldDB" id="H1DK47"/>
<dbReference type="SUPFAM" id="SSF53448">
    <property type="entry name" value="Nucleotide-diphospho-sugar transferases"/>
    <property type="match status" value="1"/>
</dbReference>
<evidence type="ECO:0000259" key="3">
    <source>
        <dbReference type="Pfam" id="PF00483"/>
    </source>
</evidence>
<gene>
    <name evidence="4" type="ORF">HMPREF9449_02633</name>
</gene>
<dbReference type="eggNOG" id="COG1208">
    <property type="taxonomic scope" value="Bacteria"/>
</dbReference>
<name>H1DK47_9BACT</name>
<proteinExistence type="predicted"/>
<dbReference type="HOGENOM" id="CLU_077108_0_0_10"/>
<dbReference type="GeneID" id="98070167"/>
<dbReference type="EMBL" id="ADMC01000028">
    <property type="protein sequence ID" value="EHP45661.1"/>
    <property type="molecule type" value="Genomic_DNA"/>
</dbReference>
<accession>H1DK47</accession>
<dbReference type="GO" id="GO:0016779">
    <property type="term" value="F:nucleotidyltransferase activity"/>
    <property type="evidence" value="ECO:0007669"/>
    <property type="project" value="UniProtKB-KW"/>
</dbReference>
<reference evidence="4 5" key="1">
    <citation type="submission" date="2012-01" db="EMBL/GenBank/DDBJ databases">
        <title>The Genome Sequence of Odoribacter laneus YIT 12061.</title>
        <authorList>
            <consortium name="The Broad Institute Genome Sequencing Platform"/>
            <person name="Earl A."/>
            <person name="Ward D."/>
            <person name="Feldgarden M."/>
            <person name="Gevers D."/>
            <person name="Morotomi M."/>
            <person name="Young S.K."/>
            <person name="Zeng Q."/>
            <person name="Gargeya S."/>
            <person name="Fitzgerald M."/>
            <person name="Haas B."/>
            <person name="Abouelleil A."/>
            <person name="Alvarado L."/>
            <person name="Arachchi H.M."/>
            <person name="Berlin A."/>
            <person name="Chapman S.B."/>
            <person name="Gearin G."/>
            <person name="Goldberg J."/>
            <person name="Griggs A."/>
            <person name="Gujja S."/>
            <person name="Hansen M."/>
            <person name="Heiman D."/>
            <person name="Howarth C."/>
            <person name="Larimer J."/>
            <person name="Lui A."/>
            <person name="MacDonald P.J.P."/>
            <person name="McCowen C."/>
            <person name="Montmayeur A."/>
            <person name="Murphy C."/>
            <person name="Neiman D."/>
            <person name="Pearson M."/>
            <person name="Priest M."/>
            <person name="Roberts A."/>
            <person name="Saif S."/>
            <person name="Shea T."/>
            <person name="Sisk P."/>
            <person name="Stolte C."/>
            <person name="Sykes S."/>
            <person name="Wortman J."/>
            <person name="Nusbaum C."/>
            <person name="Birren B."/>
        </authorList>
    </citation>
    <scope>NUCLEOTIDE SEQUENCE [LARGE SCALE GENOMIC DNA]</scope>
    <source>
        <strain evidence="4 5">YIT 12061</strain>
    </source>
</reference>
<dbReference type="PANTHER" id="PTHR43584:SF8">
    <property type="entry name" value="N-ACETYLMURAMATE ALPHA-1-PHOSPHATE URIDYLYLTRANSFERASE"/>
    <property type="match status" value="1"/>
</dbReference>
<evidence type="ECO:0000313" key="5">
    <source>
        <dbReference type="Proteomes" id="UP000004892"/>
    </source>
</evidence>
<organism evidence="4 5">
    <name type="scientific">Odoribacter laneus YIT 12061</name>
    <dbReference type="NCBI Taxonomy" id="742817"/>
    <lineage>
        <taxon>Bacteria</taxon>
        <taxon>Pseudomonadati</taxon>
        <taxon>Bacteroidota</taxon>
        <taxon>Bacteroidia</taxon>
        <taxon>Bacteroidales</taxon>
        <taxon>Odoribacteraceae</taxon>
        <taxon>Odoribacter</taxon>
    </lineage>
</organism>
<dbReference type="Pfam" id="PF00483">
    <property type="entry name" value="NTP_transferase"/>
    <property type="match status" value="1"/>
</dbReference>
<dbReference type="PANTHER" id="PTHR43584">
    <property type="entry name" value="NUCLEOTIDYL TRANSFERASE"/>
    <property type="match status" value="1"/>
</dbReference>
<keyword evidence="2" id="KW-0548">Nucleotidyltransferase</keyword>
<evidence type="ECO:0000256" key="2">
    <source>
        <dbReference type="ARBA" id="ARBA00022695"/>
    </source>
</evidence>
<evidence type="ECO:0000256" key="1">
    <source>
        <dbReference type="ARBA" id="ARBA00022679"/>
    </source>
</evidence>
<dbReference type="InterPro" id="IPR029044">
    <property type="entry name" value="Nucleotide-diphossugar_trans"/>
</dbReference>
<evidence type="ECO:0000313" key="4">
    <source>
        <dbReference type="EMBL" id="EHP45661.1"/>
    </source>
</evidence>
<dbReference type="PATRIC" id="fig|742817.3.peg.2822"/>
<comment type="caution">
    <text evidence="4">The sequence shown here is derived from an EMBL/GenBank/DDBJ whole genome shotgun (WGS) entry which is preliminary data.</text>
</comment>
<keyword evidence="1" id="KW-0808">Transferase</keyword>
<dbReference type="RefSeq" id="WP_009137777.1">
    <property type="nucleotide sequence ID" value="NZ_JH594597.1"/>
</dbReference>
<protein>
    <recommendedName>
        <fullName evidence="3">Nucleotidyl transferase domain-containing protein</fullName>
    </recommendedName>
</protein>
<sequence length="296" mass="33184">MKNKTTLLIMAAGMGSRFGSLKQITPLGPHKKALLHYTIYDAVQAGFDKIVFIIRESFAEEFKNFVGKYAENLVETVYCYQDMNKLPGGLPPIEREKPWGTAHAIWCAKDAIHEPFAALNADDFYGSDAFVKAHDFLAANQNEKEYCLIGYRLASTLSENGTVSRGVCEVDKDYYLTAVTECTKIGTLPDGTIKDEELGRVLNPDDVVSMNFWGFMPTVFGEIEKQFQEFYPQNKDNLKSEFYIPKVVDQVLKEKAAKVKVLKTDAKWFGITYKEDTPGVNAALAAFDAEGKYSNL</sequence>